<dbReference type="Pfam" id="PF00403">
    <property type="entry name" value="HMA"/>
    <property type="match status" value="1"/>
</dbReference>
<sequence>MALKVKVPTIVCNGCAETITETIQTMEPDAKVEVDVQAKTVTVEAQASEETIKQAIVATGHTVEGYQ</sequence>
<proteinExistence type="predicted"/>
<gene>
    <name evidence="3" type="ORF">NDI37_08745</name>
</gene>
<dbReference type="EMBL" id="JAMPKK010000014">
    <property type="protein sequence ID" value="MEP0864554.1"/>
    <property type="molecule type" value="Genomic_DNA"/>
</dbReference>
<dbReference type="PROSITE" id="PS50846">
    <property type="entry name" value="HMA_2"/>
    <property type="match status" value="1"/>
</dbReference>
<name>A0ABV0JM92_9CYAN</name>
<dbReference type="InterPro" id="IPR036163">
    <property type="entry name" value="HMA_dom_sf"/>
</dbReference>
<evidence type="ECO:0000313" key="3">
    <source>
        <dbReference type="EMBL" id="MEP0864554.1"/>
    </source>
</evidence>
<dbReference type="SUPFAM" id="SSF55008">
    <property type="entry name" value="HMA, heavy metal-associated domain"/>
    <property type="match status" value="1"/>
</dbReference>
<dbReference type="Proteomes" id="UP001442494">
    <property type="component" value="Unassembled WGS sequence"/>
</dbReference>
<dbReference type="PROSITE" id="PS01047">
    <property type="entry name" value="HMA_1"/>
    <property type="match status" value="1"/>
</dbReference>
<dbReference type="Gene3D" id="3.30.70.100">
    <property type="match status" value="1"/>
</dbReference>
<dbReference type="RefSeq" id="WP_190424866.1">
    <property type="nucleotide sequence ID" value="NZ_JAMPKK010000014.1"/>
</dbReference>
<keyword evidence="1" id="KW-0479">Metal-binding</keyword>
<comment type="caution">
    <text evidence="3">The sequence shown here is derived from an EMBL/GenBank/DDBJ whole genome shotgun (WGS) entry which is preliminary data.</text>
</comment>
<dbReference type="InterPro" id="IPR017969">
    <property type="entry name" value="Heavy-metal-associated_CS"/>
</dbReference>
<accession>A0ABV0JM92</accession>
<organism evidence="3 4">
    <name type="scientific">Funiculus sociatus GB2-A5</name>
    <dbReference type="NCBI Taxonomy" id="2933946"/>
    <lineage>
        <taxon>Bacteria</taxon>
        <taxon>Bacillati</taxon>
        <taxon>Cyanobacteriota</taxon>
        <taxon>Cyanophyceae</taxon>
        <taxon>Coleofasciculales</taxon>
        <taxon>Coleofasciculaceae</taxon>
        <taxon>Funiculus</taxon>
    </lineage>
</organism>
<feature type="domain" description="HMA" evidence="2">
    <location>
        <begin position="1"/>
        <end position="64"/>
    </location>
</feature>
<dbReference type="CDD" id="cd00371">
    <property type="entry name" value="HMA"/>
    <property type="match status" value="1"/>
</dbReference>
<reference evidence="3 4" key="1">
    <citation type="submission" date="2022-04" db="EMBL/GenBank/DDBJ databases">
        <title>Positive selection, recombination, and allopatry shape intraspecific diversity of widespread and dominant cyanobacteria.</title>
        <authorList>
            <person name="Wei J."/>
            <person name="Shu W."/>
            <person name="Hu C."/>
        </authorList>
    </citation>
    <scope>NUCLEOTIDE SEQUENCE [LARGE SCALE GENOMIC DNA]</scope>
    <source>
        <strain evidence="3 4">GB2-A5</strain>
    </source>
</reference>
<evidence type="ECO:0000259" key="2">
    <source>
        <dbReference type="PROSITE" id="PS50846"/>
    </source>
</evidence>
<protein>
    <submittedName>
        <fullName evidence="3">Heavy-metal-associated domain-containing protein</fullName>
    </submittedName>
</protein>
<dbReference type="InterPro" id="IPR006121">
    <property type="entry name" value="HMA_dom"/>
</dbReference>
<evidence type="ECO:0000256" key="1">
    <source>
        <dbReference type="ARBA" id="ARBA00022723"/>
    </source>
</evidence>
<evidence type="ECO:0000313" key="4">
    <source>
        <dbReference type="Proteomes" id="UP001442494"/>
    </source>
</evidence>
<keyword evidence="4" id="KW-1185">Reference proteome</keyword>